<protein>
    <submittedName>
        <fullName evidence="1">Uncharacterized protein</fullName>
    </submittedName>
</protein>
<gene>
    <name evidence="1" type="ORF">ARMGADRAFT_894388</name>
</gene>
<organism evidence="1 2">
    <name type="scientific">Armillaria gallica</name>
    <name type="common">Bulbous honey fungus</name>
    <name type="synonym">Armillaria bulbosa</name>
    <dbReference type="NCBI Taxonomy" id="47427"/>
    <lineage>
        <taxon>Eukaryota</taxon>
        <taxon>Fungi</taxon>
        <taxon>Dikarya</taxon>
        <taxon>Basidiomycota</taxon>
        <taxon>Agaricomycotina</taxon>
        <taxon>Agaricomycetes</taxon>
        <taxon>Agaricomycetidae</taxon>
        <taxon>Agaricales</taxon>
        <taxon>Marasmiineae</taxon>
        <taxon>Physalacriaceae</taxon>
        <taxon>Armillaria</taxon>
    </lineage>
</organism>
<feature type="non-terminal residue" evidence="1">
    <location>
        <position position="1"/>
    </location>
</feature>
<proteinExistence type="predicted"/>
<dbReference type="Proteomes" id="UP000217790">
    <property type="component" value="Unassembled WGS sequence"/>
</dbReference>
<accession>A0A2H3D055</accession>
<reference evidence="2" key="1">
    <citation type="journal article" date="2017" name="Nat. Ecol. Evol.">
        <title>Genome expansion and lineage-specific genetic innovations in the forest pathogenic fungi Armillaria.</title>
        <authorList>
            <person name="Sipos G."/>
            <person name="Prasanna A.N."/>
            <person name="Walter M.C."/>
            <person name="O'Connor E."/>
            <person name="Balint B."/>
            <person name="Krizsan K."/>
            <person name="Kiss B."/>
            <person name="Hess J."/>
            <person name="Varga T."/>
            <person name="Slot J."/>
            <person name="Riley R."/>
            <person name="Boka B."/>
            <person name="Rigling D."/>
            <person name="Barry K."/>
            <person name="Lee J."/>
            <person name="Mihaltcheva S."/>
            <person name="LaButti K."/>
            <person name="Lipzen A."/>
            <person name="Waldron R."/>
            <person name="Moloney N.M."/>
            <person name="Sperisen C."/>
            <person name="Kredics L."/>
            <person name="Vagvoelgyi C."/>
            <person name="Patrignani A."/>
            <person name="Fitzpatrick D."/>
            <person name="Nagy I."/>
            <person name="Doyle S."/>
            <person name="Anderson J.B."/>
            <person name="Grigoriev I.V."/>
            <person name="Gueldener U."/>
            <person name="Muensterkoetter M."/>
            <person name="Nagy L.G."/>
        </authorList>
    </citation>
    <scope>NUCLEOTIDE SEQUENCE [LARGE SCALE GENOMIC DNA]</scope>
    <source>
        <strain evidence="2">Ar21-2</strain>
    </source>
</reference>
<dbReference type="InParanoid" id="A0A2H3D055"/>
<evidence type="ECO:0000313" key="1">
    <source>
        <dbReference type="EMBL" id="PBK88635.1"/>
    </source>
</evidence>
<evidence type="ECO:0000313" key="2">
    <source>
        <dbReference type="Proteomes" id="UP000217790"/>
    </source>
</evidence>
<dbReference type="EMBL" id="KZ293672">
    <property type="protein sequence ID" value="PBK88635.1"/>
    <property type="molecule type" value="Genomic_DNA"/>
</dbReference>
<dbReference type="AlphaFoldDB" id="A0A2H3D055"/>
<dbReference type="OMA" id="ESHEAPM"/>
<keyword evidence="2" id="KW-1185">Reference proteome</keyword>
<name>A0A2H3D055_ARMGA</name>
<dbReference type="STRING" id="47427.A0A2H3D055"/>
<feature type="non-terminal residue" evidence="1">
    <location>
        <position position="65"/>
    </location>
</feature>
<sequence length="65" mass="7510">FVTPYNEASKSEDSRSAGKRFFRDKKRLLFFINVDFQPCLCVLKALQQTILMESHEAPMETAHMG</sequence>